<dbReference type="EMBL" id="HBIN01018808">
    <property type="protein sequence ID" value="CAE0444283.1"/>
    <property type="molecule type" value="Transcribed_RNA"/>
</dbReference>
<feature type="region of interest" description="Disordered" evidence="1">
    <location>
        <begin position="1"/>
        <end position="48"/>
    </location>
</feature>
<protein>
    <recommendedName>
        <fullName evidence="3">Peptidase S33 tripeptidyl aminopeptidase-like C-terminal domain-containing protein</fullName>
    </recommendedName>
</protein>
<evidence type="ECO:0000313" key="2">
    <source>
        <dbReference type="EMBL" id="CAE0444283.1"/>
    </source>
</evidence>
<evidence type="ECO:0000256" key="1">
    <source>
        <dbReference type="SAM" id="MobiDB-lite"/>
    </source>
</evidence>
<reference evidence="2" key="1">
    <citation type="submission" date="2021-01" db="EMBL/GenBank/DDBJ databases">
        <authorList>
            <person name="Corre E."/>
            <person name="Pelletier E."/>
            <person name="Niang G."/>
            <person name="Scheremetjew M."/>
            <person name="Finn R."/>
            <person name="Kale V."/>
            <person name="Holt S."/>
            <person name="Cochrane G."/>
            <person name="Meng A."/>
            <person name="Brown T."/>
            <person name="Cohen L."/>
        </authorList>
    </citation>
    <scope>NUCLEOTIDE SEQUENCE</scope>
    <source>
        <strain evidence="2">GSBS06</strain>
    </source>
</reference>
<name>A0A7S3PMK9_9STRA</name>
<accession>A0A7S3PMK9</accession>
<dbReference type="AlphaFoldDB" id="A0A7S3PMK9"/>
<feature type="compositionally biased region" description="Basic and acidic residues" evidence="1">
    <location>
        <begin position="8"/>
        <end position="28"/>
    </location>
</feature>
<dbReference type="Gene3D" id="3.40.50.1820">
    <property type="entry name" value="alpha/beta hydrolase"/>
    <property type="match status" value="1"/>
</dbReference>
<evidence type="ECO:0008006" key="3">
    <source>
        <dbReference type="Google" id="ProtNLM"/>
    </source>
</evidence>
<gene>
    <name evidence="2" type="ORF">ASTO00021_LOCUS14334</name>
</gene>
<sequence length="125" mass="14085">MHKANPRRSRENVELRMKQQLRETEDGSWRWNTDPTFSKDASDRSRESPEIMWNGVRSVQCPTLIVRGGDSDVVPPSQAELMIKRLLKGQLVVIPEAGHSVIGDQPVLSKQAILSFLDGSHRSPL</sequence>
<dbReference type="InterPro" id="IPR029058">
    <property type="entry name" value="AB_hydrolase_fold"/>
</dbReference>
<proteinExistence type="predicted"/>
<organism evidence="2">
    <name type="scientific">Aplanochytrium stocchinoi</name>
    <dbReference type="NCBI Taxonomy" id="215587"/>
    <lineage>
        <taxon>Eukaryota</taxon>
        <taxon>Sar</taxon>
        <taxon>Stramenopiles</taxon>
        <taxon>Bigyra</taxon>
        <taxon>Labyrinthulomycetes</taxon>
        <taxon>Thraustochytrida</taxon>
        <taxon>Thraustochytriidae</taxon>
        <taxon>Aplanochytrium</taxon>
    </lineage>
</organism>
<dbReference type="SUPFAM" id="SSF53474">
    <property type="entry name" value="alpha/beta-Hydrolases"/>
    <property type="match status" value="1"/>
</dbReference>